<name>A0A1V6Z5E5_PENNA</name>
<reference evidence="7" key="1">
    <citation type="journal article" date="2017" name="Nat. Microbiol.">
        <title>Global analysis of biosynthetic gene clusters reveals vast potential of secondary metabolite production in Penicillium species.</title>
        <authorList>
            <person name="Nielsen J.C."/>
            <person name="Grijseels S."/>
            <person name="Prigent S."/>
            <person name="Ji B."/>
            <person name="Dainat J."/>
            <person name="Nielsen K.F."/>
            <person name="Frisvad J.C."/>
            <person name="Workman M."/>
            <person name="Nielsen J."/>
        </authorList>
    </citation>
    <scope>NUCLEOTIDE SEQUENCE [LARGE SCALE GENOMIC DNA]</scope>
    <source>
        <strain evidence="7">IBT 13039</strain>
    </source>
</reference>
<dbReference type="PANTHER" id="PTHR42718:SF1">
    <property type="entry name" value="LOW AFFINITY AMMONIUM TRANSPORTER"/>
    <property type="match status" value="1"/>
</dbReference>
<protein>
    <submittedName>
        <fullName evidence="6">Uncharacterized protein</fullName>
    </submittedName>
</protein>
<evidence type="ECO:0000313" key="6">
    <source>
        <dbReference type="EMBL" id="OQE94738.1"/>
    </source>
</evidence>
<evidence type="ECO:0000313" key="7">
    <source>
        <dbReference type="Proteomes" id="UP000191691"/>
    </source>
</evidence>
<dbReference type="AlphaFoldDB" id="A0A1V6Z5E5"/>
<evidence type="ECO:0000256" key="1">
    <source>
        <dbReference type="ARBA" id="ARBA00004141"/>
    </source>
</evidence>
<organism evidence="6 7">
    <name type="scientific">Penicillium nalgiovense</name>
    <dbReference type="NCBI Taxonomy" id="60175"/>
    <lineage>
        <taxon>Eukaryota</taxon>
        <taxon>Fungi</taxon>
        <taxon>Dikarya</taxon>
        <taxon>Ascomycota</taxon>
        <taxon>Pezizomycotina</taxon>
        <taxon>Eurotiomycetes</taxon>
        <taxon>Eurotiomycetidae</taxon>
        <taxon>Eurotiales</taxon>
        <taxon>Aspergillaceae</taxon>
        <taxon>Penicillium</taxon>
    </lineage>
</organism>
<evidence type="ECO:0000256" key="4">
    <source>
        <dbReference type="ARBA" id="ARBA00023136"/>
    </source>
</evidence>
<feature type="transmembrane region" description="Helical" evidence="5">
    <location>
        <begin position="70"/>
        <end position="88"/>
    </location>
</feature>
<feature type="transmembrane region" description="Helical" evidence="5">
    <location>
        <begin position="149"/>
        <end position="166"/>
    </location>
</feature>
<feature type="transmembrane region" description="Helical" evidence="5">
    <location>
        <begin position="95"/>
        <end position="114"/>
    </location>
</feature>
<evidence type="ECO:0000256" key="3">
    <source>
        <dbReference type="ARBA" id="ARBA00022989"/>
    </source>
</evidence>
<dbReference type="EMBL" id="MOOB01000003">
    <property type="protein sequence ID" value="OQE94738.1"/>
    <property type="molecule type" value="Genomic_DNA"/>
</dbReference>
<evidence type="ECO:0000256" key="2">
    <source>
        <dbReference type="ARBA" id="ARBA00022692"/>
    </source>
</evidence>
<dbReference type="Proteomes" id="UP000191691">
    <property type="component" value="Unassembled WGS sequence"/>
</dbReference>
<keyword evidence="4 5" id="KW-0472">Membrane</keyword>
<comment type="caution">
    <text evidence="6">The sequence shown here is derived from an EMBL/GenBank/DDBJ whole genome shotgun (WGS) entry which is preliminary data.</text>
</comment>
<keyword evidence="7" id="KW-1185">Reference proteome</keyword>
<evidence type="ECO:0000256" key="5">
    <source>
        <dbReference type="SAM" id="Phobius"/>
    </source>
</evidence>
<proteinExistence type="predicted"/>
<comment type="subcellular location">
    <subcellularLocation>
        <location evidence="1">Membrane</location>
        <topology evidence="1">Multi-pass membrane protein</topology>
    </subcellularLocation>
</comment>
<dbReference type="PANTHER" id="PTHR42718">
    <property type="entry name" value="MAJOR FACILITATOR SUPERFAMILY MULTIDRUG TRANSPORTER MFSC"/>
    <property type="match status" value="1"/>
</dbReference>
<keyword evidence="2 5" id="KW-0812">Transmembrane</keyword>
<feature type="transmembrane region" description="Helical" evidence="5">
    <location>
        <begin position="120"/>
        <end position="142"/>
    </location>
</feature>
<gene>
    <name evidence="6" type="ORF">PENNAL_c0003G05450</name>
</gene>
<sequence>MGIRVYGHFGSGLWYCCHILGSTHPNTAKRNNAQSMGENGYRWMHHRDLRPHPFQLYLELGPKAQWQDPFIYILLIASLALFCLFGYIERKATFPLIPFSAITPNICFVLAILACGWAAFGVWFSPAAISGFVAAFTTGLILQRLPASVVMMISAAAFCTADILYATMPIKQGYWAQLFVSIVVMPWGM</sequence>
<dbReference type="GO" id="GO:0016020">
    <property type="term" value="C:membrane"/>
    <property type="evidence" value="ECO:0007669"/>
    <property type="project" value="UniProtKB-SubCell"/>
</dbReference>
<accession>A0A1V6Z5E5</accession>
<keyword evidence="3 5" id="KW-1133">Transmembrane helix</keyword>